<keyword evidence="12" id="KW-1185">Reference proteome</keyword>
<sequence>MAVILSKPHLRFSHQVCYNRRLRYTAGSSQYKRRPSSSSPLFSKMSGNTCGKLVIGYWSDNESLSYKKIPFEYLTHISYAFGTFGADYKLQFGKDSLEGLTQCAHAYFTKVIFSIGGWGGSKYFSPMVADSAARARFVNNCLDIVEKYCIDGIDLDWEYPGRFGNADTIFDPVNDTPNLLLLLQELRAALPAEKEISLAVRVAPFDGSNGPLSDVSQFADYIDRLNIMVYDMSGPSWSPKTASSAPMRDARSAMSAFEAWTSAGIPVTKLCLGVPFYGYAWILLDGDSPSTNGISNDYVQGVAPGETVYPDSWDFRDLVAQGILAGPKYDQATAPWRRGYDNFTKTAYLWNRLTKQFITYDDPTSLEAKVNYAKSIGSAGMMFWELKCDDQTNWPLLNSLQSIRYDDEA</sequence>
<dbReference type="EC" id="3.2.1.14" evidence="2"/>
<proteinExistence type="inferred from homology"/>
<comment type="caution">
    <text evidence="11">The sequence shown here is derived from an EMBL/GenBank/DDBJ whole genome shotgun (WGS) entry which is preliminary data.</text>
</comment>
<dbReference type="SUPFAM" id="SSF51445">
    <property type="entry name" value="(Trans)glycosidases"/>
    <property type="match status" value="1"/>
</dbReference>
<dbReference type="PANTHER" id="PTHR11177:SF392">
    <property type="entry name" value="HAP41P"/>
    <property type="match status" value="1"/>
</dbReference>
<comment type="catalytic activity">
    <reaction evidence="1">
        <text>Random endo-hydrolysis of N-acetyl-beta-D-glucosaminide (1-&gt;4)-beta-linkages in chitin and chitodextrins.</text>
        <dbReference type="EC" id="3.2.1.14"/>
    </reaction>
</comment>
<evidence type="ECO:0000259" key="10">
    <source>
        <dbReference type="PROSITE" id="PS51910"/>
    </source>
</evidence>
<dbReference type="Gene3D" id="3.20.20.80">
    <property type="entry name" value="Glycosidases"/>
    <property type="match status" value="1"/>
</dbReference>
<dbReference type="InterPro" id="IPR029070">
    <property type="entry name" value="Chitinase_insertion_sf"/>
</dbReference>
<evidence type="ECO:0000256" key="1">
    <source>
        <dbReference type="ARBA" id="ARBA00000822"/>
    </source>
</evidence>
<dbReference type="OrthoDB" id="76388at2759"/>
<keyword evidence="7" id="KW-0624">Polysaccharide degradation</keyword>
<protein>
    <recommendedName>
        <fullName evidence="2">chitinase</fullName>
        <ecNumber evidence="2">3.2.1.14</ecNumber>
    </recommendedName>
</protein>
<dbReference type="GO" id="GO:0005576">
    <property type="term" value="C:extracellular region"/>
    <property type="evidence" value="ECO:0007669"/>
    <property type="project" value="TreeGrafter"/>
</dbReference>
<dbReference type="GO" id="GO:0000272">
    <property type="term" value="P:polysaccharide catabolic process"/>
    <property type="evidence" value="ECO:0007669"/>
    <property type="project" value="UniProtKB-KW"/>
</dbReference>
<feature type="domain" description="GH18" evidence="10">
    <location>
        <begin position="52"/>
        <end position="407"/>
    </location>
</feature>
<keyword evidence="6 8" id="KW-0326">Glycosidase</keyword>
<organism evidence="11 12">
    <name type="scientific">Neolecta irregularis (strain DAH-3)</name>
    <dbReference type="NCBI Taxonomy" id="1198029"/>
    <lineage>
        <taxon>Eukaryota</taxon>
        <taxon>Fungi</taxon>
        <taxon>Dikarya</taxon>
        <taxon>Ascomycota</taxon>
        <taxon>Taphrinomycotina</taxon>
        <taxon>Neolectales</taxon>
        <taxon>Neolectaceae</taxon>
        <taxon>Neolecta</taxon>
    </lineage>
</organism>
<dbReference type="GO" id="GO:0008843">
    <property type="term" value="F:endochitinase activity"/>
    <property type="evidence" value="ECO:0007669"/>
    <property type="project" value="UniProtKB-EC"/>
</dbReference>
<dbReference type="InterPro" id="IPR011583">
    <property type="entry name" value="Chitinase_II/V-like_cat"/>
</dbReference>
<evidence type="ECO:0000256" key="6">
    <source>
        <dbReference type="ARBA" id="ARBA00023295"/>
    </source>
</evidence>
<dbReference type="InterPro" id="IPR050314">
    <property type="entry name" value="Glycosyl_Hydrlase_18"/>
</dbReference>
<keyword evidence="4" id="KW-0146">Chitin degradation</keyword>
<accession>A0A1U7LLN8</accession>
<dbReference type="STRING" id="1198029.A0A1U7LLN8"/>
<evidence type="ECO:0000313" key="12">
    <source>
        <dbReference type="Proteomes" id="UP000186594"/>
    </source>
</evidence>
<dbReference type="InterPro" id="IPR001579">
    <property type="entry name" value="Glyco_hydro_18_chit_AS"/>
</dbReference>
<dbReference type="SUPFAM" id="SSF54556">
    <property type="entry name" value="Chitinase insertion domain"/>
    <property type="match status" value="1"/>
</dbReference>
<evidence type="ECO:0000256" key="7">
    <source>
        <dbReference type="ARBA" id="ARBA00023326"/>
    </source>
</evidence>
<dbReference type="OMA" id="NLMAYDD"/>
<name>A0A1U7LLN8_NEOID</name>
<dbReference type="EMBL" id="LXFE01001526">
    <property type="protein sequence ID" value="OLL23503.1"/>
    <property type="molecule type" value="Genomic_DNA"/>
</dbReference>
<dbReference type="Pfam" id="PF00704">
    <property type="entry name" value="Glyco_hydro_18"/>
    <property type="match status" value="1"/>
</dbReference>
<reference evidence="11 12" key="1">
    <citation type="submission" date="2016-04" db="EMBL/GenBank/DDBJ databases">
        <title>Evolutionary innovation and constraint leading to complex multicellularity in the Ascomycota.</title>
        <authorList>
            <person name="Cisse O."/>
            <person name="Nguyen A."/>
            <person name="Hewitt D.A."/>
            <person name="Jedd G."/>
            <person name="Stajich J.E."/>
        </authorList>
    </citation>
    <scope>NUCLEOTIDE SEQUENCE [LARGE SCALE GENOMIC DNA]</scope>
    <source>
        <strain evidence="11 12">DAH-3</strain>
    </source>
</reference>
<evidence type="ECO:0000256" key="8">
    <source>
        <dbReference type="RuleBase" id="RU000489"/>
    </source>
</evidence>
<keyword evidence="3 8" id="KW-0378">Hydrolase</keyword>
<evidence type="ECO:0000313" key="11">
    <source>
        <dbReference type="EMBL" id="OLL23503.1"/>
    </source>
</evidence>
<dbReference type="PANTHER" id="PTHR11177">
    <property type="entry name" value="CHITINASE"/>
    <property type="match status" value="1"/>
</dbReference>
<dbReference type="Gene3D" id="3.10.50.10">
    <property type="match status" value="1"/>
</dbReference>
<evidence type="ECO:0000256" key="9">
    <source>
        <dbReference type="RuleBase" id="RU004453"/>
    </source>
</evidence>
<evidence type="ECO:0000256" key="4">
    <source>
        <dbReference type="ARBA" id="ARBA00023024"/>
    </source>
</evidence>
<evidence type="ECO:0000256" key="2">
    <source>
        <dbReference type="ARBA" id="ARBA00012729"/>
    </source>
</evidence>
<dbReference type="InterPro" id="IPR017853">
    <property type="entry name" value="GH"/>
</dbReference>
<dbReference type="GO" id="GO:0008061">
    <property type="term" value="F:chitin binding"/>
    <property type="evidence" value="ECO:0007669"/>
    <property type="project" value="InterPro"/>
</dbReference>
<evidence type="ECO:0000256" key="3">
    <source>
        <dbReference type="ARBA" id="ARBA00022801"/>
    </source>
</evidence>
<comment type="similarity">
    <text evidence="9">Belongs to the glycosyl hydrolase 18 family.</text>
</comment>
<dbReference type="PROSITE" id="PS51910">
    <property type="entry name" value="GH18_2"/>
    <property type="match status" value="1"/>
</dbReference>
<gene>
    <name evidence="11" type="ORF">NEOLI_004690</name>
</gene>
<dbReference type="AlphaFoldDB" id="A0A1U7LLN8"/>
<dbReference type="PROSITE" id="PS01095">
    <property type="entry name" value="GH18_1"/>
    <property type="match status" value="1"/>
</dbReference>
<dbReference type="Proteomes" id="UP000186594">
    <property type="component" value="Unassembled WGS sequence"/>
</dbReference>
<dbReference type="InterPro" id="IPR001223">
    <property type="entry name" value="Glyco_hydro18_cat"/>
</dbReference>
<dbReference type="GO" id="GO:0006032">
    <property type="term" value="P:chitin catabolic process"/>
    <property type="evidence" value="ECO:0007669"/>
    <property type="project" value="UniProtKB-KW"/>
</dbReference>
<dbReference type="SMART" id="SM00636">
    <property type="entry name" value="Glyco_18"/>
    <property type="match status" value="1"/>
</dbReference>
<evidence type="ECO:0000256" key="5">
    <source>
        <dbReference type="ARBA" id="ARBA00023277"/>
    </source>
</evidence>
<keyword evidence="5" id="KW-0119">Carbohydrate metabolism</keyword>